<organism evidence="1">
    <name type="scientific">Mytilinidion resinicola</name>
    <dbReference type="NCBI Taxonomy" id="574789"/>
    <lineage>
        <taxon>Eukaryota</taxon>
        <taxon>Fungi</taxon>
        <taxon>Dikarya</taxon>
        <taxon>Ascomycota</taxon>
        <taxon>Pezizomycotina</taxon>
        <taxon>Dothideomycetes</taxon>
        <taxon>Pleosporomycetidae</taxon>
        <taxon>Mytilinidiales</taxon>
        <taxon>Mytilinidiaceae</taxon>
        <taxon>Mytilinidion</taxon>
    </lineage>
</organism>
<dbReference type="OrthoDB" id="10307306at2759"/>
<keyword evidence="2" id="KW-1185">Reference proteome</keyword>
<proteinExistence type="predicted"/>
<dbReference type="AlphaFoldDB" id="A0A6A6Y3N1"/>
<dbReference type="GeneID" id="54463371"/>
<sequence length="149" mass="16826">METNTATPVFNAEKWIVIVRSSRDIVLIDSLYTEQVAREYSSVLDSNIAAAAYEMSLIVAIARHGFVHAVGSRVRHDEPFRSVVAMEEVDPETGRRVSSETVIKVMRKSELQSYNVDPELWAEEDEYRDFFDAVVNTSPSPPETFVVRG</sequence>
<evidence type="ECO:0000313" key="1">
    <source>
        <dbReference type="EMBL" id="KAF2803128.1"/>
    </source>
</evidence>
<accession>A0A6A6Y3N1</accession>
<evidence type="ECO:0000313" key="3">
    <source>
        <dbReference type="RefSeq" id="XP_033570092.1"/>
    </source>
</evidence>
<reference evidence="3" key="2">
    <citation type="submission" date="2020-04" db="EMBL/GenBank/DDBJ databases">
        <authorList>
            <consortium name="NCBI Genome Project"/>
        </authorList>
    </citation>
    <scope>NUCLEOTIDE SEQUENCE</scope>
    <source>
        <strain evidence="3">CBS 304.34</strain>
    </source>
</reference>
<protein>
    <submittedName>
        <fullName evidence="1 3">Uncharacterized protein</fullName>
    </submittedName>
</protein>
<name>A0A6A6Y3N1_9PEZI</name>
<gene>
    <name evidence="1 3" type="ORF">BDZ99DRAFT_482353</name>
</gene>
<reference evidence="3" key="3">
    <citation type="submission" date="2025-04" db="UniProtKB">
        <authorList>
            <consortium name="RefSeq"/>
        </authorList>
    </citation>
    <scope>IDENTIFICATION</scope>
    <source>
        <strain evidence="3">CBS 304.34</strain>
    </source>
</reference>
<dbReference type="Proteomes" id="UP000504636">
    <property type="component" value="Unplaced"/>
</dbReference>
<evidence type="ECO:0000313" key="2">
    <source>
        <dbReference type="Proteomes" id="UP000504636"/>
    </source>
</evidence>
<dbReference type="EMBL" id="MU003719">
    <property type="protein sequence ID" value="KAF2803128.1"/>
    <property type="molecule type" value="Genomic_DNA"/>
</dbReference>
<dbReference type="RefSeq" id="XP_033570092.1">
    <property type="nucleotide sequence ID" value="XM_033722478.1"/>
</dbReference>
<reference evidence="1 3" key="1">
    <citation type="journal article" date="2020" name="Stud. Mycol.">
        <title>101 Dothideomycetes genomes: a test case for predicting lifestyles and emergence of pathogens.</title>
        <authorList>
            <person name="Haridas S."/>
            <person name="Albert R."/>
            <person name="Binder M."/>
            <person name="Bloem J."/>
            <person name="Labutti K."/>
            <person name="Salamov A."/>
            <person name="Andreopoulos B."/>
            <person name="Baker S."/>
            <person name="Barry K."/>
            <person name="Bills G."/>
            <person name="Bluhm B."/>
            <person name="Cannon C."/>
            <person name="Castanera R."/>
            <person name="Culley D."/>
            <person name="Daum C."/>
            <person name="Ezra D."/>
            <person name="Gonzalez J."/>
            <person name="Henrissat B."/>
            <person name="Kuo A."/>
            <person name="Liang C."/>
            <person name="Lipzen A."/>
            <person name="Lutzoni F."/>
            <person name="Magnuson J."/>
            <person name="Mondo S."/>
            <person name="Nolan M."/>
            <person name="Ohm R."/>
            <person name="Pangilinan J."/>
            <person name="Park H.-J."/>
            <person name="Ramirez L."/>
            <person name="Alfaro M."/>
            <person name="Sun H."/>
            <person name="Tritt A."/>
            <person name="Yoshinaga Y."/>
            <person name="Zwiers L.-H."/>
            <person name="Turgeon B."/>
            <person name="Goodwin S."/>
            <person name="Spatafora J."/>
            <person name="Crous P."/>
            <person name="Grigoriev I."/>
        </authorList>
    </citation>
    <scope>NUCLEOTIDE SEQUENCE</scope>
    <source>
        <strain evidence="1 3">CBS 304.34</strain>
    </source>
</reference>